<dbReference type="GO" id="GO:0016779">
    <property type="term" value="F:nucleotidyltransferase activity"/>
    <property type="evidence" value="ECO:0007669"/>
    <property type="project" value="UniProtKB-KW"/>
</dbReference>
<dbReference type="Gene3D" id="1.10.3210.10">
    <property type="entry name" value="Hypothetical protein af1432"/>
    <property type="match status" value="1"/>
</dbReference>
<dbReference type="PROSITE" id="PS51831">
    <property type="entry name" value="HD"/>
    <property type="match status" value="1"/>
</dbReference>
<dbReference type="GO" id="GO:0000166">
    <property type="term" value="F:nucleotide binding"/>
    <property type="evidence" value="ECO:0007669"/>
    <property type="project" value="UniProtKB-KW"/>
</dbReference>
<dbReference type="OrthoDB" id="5295945at2"/>
<accession>A0A1V4I6I4</accession>
<keyword evidence="5" id="KW-0408">Iron</keyword>
<dbReference type="InterPro" id="IPR006674">
    <property type="entry name" value="HD_domain"/>
</dbReference>
<dbReference type="CDD" id="cd00077">
    <property type="entry name" value="HDc"/>
    <property type="match status" value="1"/>
</dbReference>
<dbReference type="Pfam" id="PF01966">
    <property type="entry name" value="HD"/>
    <property type="match status" value="1"/>
</dbReference>
<comment type="catalytic activity">
    <reaction evidence="6">
        <text>P(1),P(4)-bis(5'-adenosyl) tetraphosphate + H2O = 2 ADP + 2 H(+)</text>
        <dbReference type="Rhea" id="RHEA:24252"/>
        <dbReference type="ChEBI" id="CHEBI:15377"/>
        <dbReference type="ChEBI" id="CHEBI:15378"/>
        <dbReference type="ChEBI" id="CHEBI:58141"/>
        <dbReference type="ChEBI" id="CHEBI:456216"/>
        <dbReference type="EC" id="3.6.1.41"/>
    </reaction>
</comment>
<dbReference type="SMART" id="SM00471">
    <property type="entry name" value="HDc"/>
    <property type="match status" value="1"/>
</dbReference>
<feature type="domain" description="HD" evidence="7">
    <location>
        <begin position="18"/>
        <end position="133"/>
    </location>
</feature>
<dbReference type="GO" id="GO:0046872">
    <property type="term" value="F:metal ion binding"/>
    <property type="evidence" value="ECO:0007669"/>
    <property type="project" value="UniProtKB-KW"/>
</dbReference>
<dbReference type="AlphaFoldDB" id="A0A1V4I6I4"/>
<keyword evidence="2" id="KW-0479">Metal-binding</keyword>
<evidence type="ECO:0000256" key="6">
    <source>
        <dbReference type="ARBA" id="ARBA00049417"/>
    </source>
</evidence>
<keyword evidence="3" id="KW-0547">Nucleotide-binding</keyword>
<dbReference type="NCBIfam" id="TIGR00488">
    <property type="entry name" value="bis(5'-nucleosyl)-tetraphosphatase (symmetrical) YqeK"/>
    <property type="match status" value="1"/>
</dbReference>
<dbReference type="NCBIfam" id="TIGR00277">
    <property type="entry name" value="HDIG"/>
    <property type="match status" value="1"/>
</dbReference>
<evidence type="ECO:0000256" key="1">
    <source>
        <dbReference type="ARBA" id="ARBA00012506"/>
    </source>
</evidence>
<dbReference type="RefSeq" id="WP_079412314.1">
    <property type="nucleotide sequence ID" value="NZ_MZGW01000004.1"/>
</dbReference>
<name>A0A1V4I6I4_9FIRM</name>
<dbReference type="EC" id="3.6.1.41" evidence="1"/>
<dbReference type="SUPFAM" id="SSF109604">
    <property type="entry name" value="HD-domain/PDEase-like"/>
    <property type="match status" value="1"/>
</dbReference>
<evidence type="ECO:0000259" key="7">
    <source>
        <dbReference type="PROSITE" id="PS51831"/>
    </source>
</evidence>
<dbReference type="InterPro" id="IPR003607">
    <property type="entry name" value="HD/PDEase_dom"/>
</dbReference>
<dbReference type="PANTHER" id="PTHR35795">
    <property type="entry name" value="SLR1885 PROTEIN"/>
    <property type="match status" value="1"/>
</dbReference>
<protein>
    <recommendedName>
        <fullName evidence="1">bis(5'-nucleosyl)-tetraphosphatase (symmetrical)</fullName>
        <ecNumber evidence="1">3.6.1.41</ecNumber>
    </recommendedName>
</protein>
<dbReference type="InterPro" id="IPR051094">
    <property type="entry name" value="Diverse_Catalytic_Enzymes"/>
</dbReference>
<dbReference type="InterPro" id="IPR005249">
    <property type="entry name" value="YqeK"/>
</dbReference>
<dbReference type="EMBL" id="MZGW01000004">
    <property type="protein sequence ID" value="OPJ55563.1"/>
    <property type="molecule type" value="Genomic_DNA"/>
</dbReference>
<dbReference type="STRING" id="29349.CLOTH_13210"/>
<dbReference type="InterPro" id="IPR006675">
    <property type="entry name" value="HDIG_dom"/>
</dbReference>
<evidence type="ECO:0000256" key="4">
    <source>
        <dbReference type="ARBA" id="ARBA00022801"/>
    </source>
</evidence>
<dbReference type="Proteomes" id="UP000190140">
    <property type="component" value="Unassembled WGS sequence"/>
</dbReference>
<proteinExistence type="predicted"/>
<evidence type="ECO:0000313" key="8">
    <source>
        <dbReference type="EMBL" id="OPJ55563.1"/>
    </source>
</evidence>
<comment type="caution">
    <text evidence="8">The sequence shown here is derived from an EMBL/GenBank/DDBJ whole genome shotgun (WGS) entry which is preliminary data.</text>
</comment>
<sequence length="187" mass="21357">MDIKDMISILKNMITEKRLVHSLGVVESAKKLAKIYGEDVKKAEVAALLHDCAKCLGKDEVLYYVRKYNILLDDIQKKELELAHGIVGAYISKDIFKVDDESILSAITYHTTGKENMSKLEKIIYVADFIEPNRDYPGVDKLRNTAYNEDLDKALLMSFDNTIKYVISIQKILHPITVKARNYLLCK</sequence>
<keyword evidence="9" id="KW-1185">Reference proteome</keyword>
<dbReference type="GO" id="GO:0008803">
    <property type="term" value="F:bis(5'-nucleosyl)-tetraphosphatase (symmetrical) activity"/>
    <property type="evidence" value="ECO:0007669"/>
    <property type="project" value="UniProtKB-EC"/>
</dbReference>
<evidence type="ECO:0000256" key="2">
    <source>
        <dbReference type="ARBA" id="ARBA00022723"/>
    </source>
</evidence>
<evidence type="ECO:0000256" key="3">
    <source>
        <dbReference type="ARBA" id="ARBA00022741"/>
    </source>
</evidence>
<organism evidence="8 9">
    <name type="scientific">Alkalithermobacter paradoxus</name>
    <dbReference type="NCBI Taxonomy" id="29349"/>
    <lineage>
        <taxon>Bacteria</taxon>
        <taxon>Bacillati</taxon>
        <taxon>Bacillota</taxon>
        <taxon>Clostridia</taxon>
        <taxon>Peptostreptococcales</taxon>
        <taxon>Tepidibacteraceae</taxon>
        <taxon>Alkalithermobacter</taxon>
    </lineage>
</organism>
<evidence type="ECO:0000313" key="9">
    <source>
        <dbReference type="Proteomes" id="UP000190140"/>
    </source>
</evidence>
<reference evidence="8 9" key="1">
    <citation type="submission" date="2017-03" db="EMBL/GenBank/DDBJ databases">
        <title>Genome sequence of Clostridium thermoalcaliphilum DSM 7309.</title>
        <authorList>
            <person name="Poehlein A."/>
            <person name="Daniel R."/>
        </authorList>
    </citation>
    <scope>NUCLEOTIDE SEQUENCE [LARGE SCALE GENOMIC DNA]</scope>
    <source>
        <strain evidence="8 9">DSM 7309</strain>
    </source>
</reference>
<dbReference type="PANTHER" id="PTHR35795:SF1">
    <property type="entry name" value="BIS(5'-NUCLEOSYL)-TETRAPHOSPHATASE, SYMMETRICAL"/>
    <property type="match status" value="1"/>
</dbReference>
<keyword evidence="8" id="KW-0808">Transferase</keyword>
<keyword evidence="8" id="KW-0548">Nucleotidyltransferase</keyword>
<keyword evidence="4" id="KW-0378">Hydrolase</keyword>
<gene>
    <name evidence="8" type="ORF">CLOTH_13210</name>
</gene>
<evidence type="ECO:0000256" key="5">
    <source>
        <dbReference type="ARBA" id="ARBA00023004"/>
    </source>
</evidence>